<evidence type="ECO:0000256" key="1">
    <source>
        <dbReference type="ARBA" id="ARBA00004651"/>
    </source>
</evidence>
<keyword evidence="4 6" id="KW-1133">Transmembrane helix</keyword>
<keyword evidence="8" id="KW-1185">Reference proteome</keyword>
<gene>
    <name evidence="7" type="ORF">L3049_06035</name>
</gene>
<feature type="transmembrane region" description="Helical" evidence="6">
    <location>
        <begin position="20"/>
        <end position="48"/>
    </location>
</feature>
<comment type="caution">
    <text evidence="7">The sequence shown here is derived from an EMBL/GenBank/DDBJ whole genome shotgun (WGS) entry which is preliminary data.</text>
</comment>
<feature type="transmembrane region" description="Helical" evidence="6">
    <location>
        <begin position="400"/>
        <end position="422"/>
    </location>
</feature>
<evidence type="ECO:0008006" key="9">
    <source>
        <dbReference type="Google" id="ProtNLM"/>
    </source>
</evidence>
<feature type="transmembrane region" description="Helical" evidence="6">
    <location>
        <begin position="130"/>
        <end position="153"/>
    </location>
</feature>
<proteinExistence type="predicted"/>
<keyword evidence="5 6" id="KW-0472">Membrane</keyword>
<evidence type="ECO:0000313" key="8">
    <source>
        <dbReference type="Proteomes" id="UP001528920"/>
    </source>
</evidence>
<evidence type="ECO:0000256" key="4">
    <source>
        <dbReference type="ARBA" id="ARBA00022989"/>
    </source>
</evidence>
<feature type="transmembrane region" description="Helical" evidence="6">
    <location>
        <begin position="274"/>
        <end position="294"/>
    </location>
</feature>
<feature type="transmembrane region" description="Helical" evidence="6">
    <location>
        <begin position="174"/>
        <end position="197"/>
    </location>
</feature>
<feature type="transmembrane region" description="Helical" evidence="6">
    <location>
        <begin position="107"/>
        <end position="124"/>
    </location>
</feature>
<feature type="transmembrane region" description="Helical" evidence="6">
    <location>
        <begin position="347"/>
        <end position="367"/>
    </location>
</feature>
<accession>A0ABT5VQ47</accession>
<reference evidence="7 8" key="1">
    <citation type="submission" date="2022-01" db="EMBL/GenBank/DDBJ databases">
        <title>Labilibaculum sp. nov, a marine bacterium isolated from Antarctica.</title>
        <authorList>
            <person name="Dai W."/>
        </authorList>
    </citation>
    <scope>NUCLEOTIDE SEQUENCE [LARGE SCALE GENOMIC DNA]</scope>
    <source>
        <strain evidence="7 8">DW002</strain>
    </source>
</reference>
<protein>
    <recommendedName>
        <fullName evidence="9">Polysaccharide biosynthesis protein</fullName>
    </recommendedName>
</protein>
<keyword evidence="3 6" id="KW-0812">Transmembrane</keyword>
<comment type="subcellular location">
    <subcellularLocation>
        <location evidence="1">Cell membrane</location>
        <topology evidence="1">Multi-pass membrane protein</topology>
    </subcellularLocation>
</comment>
<keyword evidence="2" id="KW-1003">Cell membrane</keyword>
<evidence type="ECO:0000256" key="6">
    <source>
        <dbReference type="SAM" id="Phobius"/>
    </source>
</evidence>
<dbReference type="PANTHER" id="PTHR30250">
    <property type="entry name" value="PST FAMILY PREDICTED COLANIC ACID TRANSPORTER"/>
    <property type="match status" value="1"/>
</dbReference>
<dbReference type="InterPro" id="IPR050833">
    <property type="entry name" value="Poly_Biosynth_Transport"/>
</dbReference>
<name>A0ABT5VQ47_9BACT</name>
<evidence type="ECO:0000256" key="5">
    <source>
        <dbReference type="ARBA" id="ARBA00023136"/>
    </source>
</evidence>
<feature type="transmembrane region" description="Helical" evidence="6">
    <location>
        <begin position="242"/>
        <end position="268"/>
    </location>
</feature>
<organism evidence="7 8">
    <name type="scientific">Paralabilibaculum antarcticum</name>
    <dbReference type="NCBI Taxonomy" id="2912572"/>
    <lineage>
        <taxon>Bacteria</taxon>
        <taxon>Pseudomonadati</taxon>
        <taxon>Bacteroidota</taxon>
        <taxon>Bacteroidia</taxon>
        <taxon>Marinilabiliales</taxon>
        <taxon>Marinifilaceae</taxon>
        <taxon>Paralabilibaculum</taxon>
    </lineage>
</organism>
<dbReference type="EMBL" id="JAKJSC010000001">
    <property type="protein sequence ID" value="MDE5417562.1"/>
    <property type="molecule type" value="Genomic_DNA"/>
</dbReference>
<dbReference type="Proteomes" id="UP001528920">
    <property type="component" value="Unassembled WGS sequence"/>
</dbReference>
<evidence type="ECO:0000256" key="2">
    <source>
        <dbReference type="ARBA" id="ARBA00022475"/>
    </source>
</evidence>
<dbReference type="PANTHER" id="PTHR30250:SF11">
    <property type="entry name" value="O-ANTIGEN TRANSPORTER-RELATED"/>
    <property type="match status" value="1"/>
</dbReference>
<feature type="transmembrane region" description="Helical" evidence="6">
    <location>
        <begin position="306"/>
        <end position="327"/>
    </location>
</feature>
<evidence type="ECO:0000256" key="3">
    <source>
        <dbReference type="ARBA" id="ARBA00022692"/>
    </source>
</evidence>
<feature type="transmembrane region" description="Helical" evidence="6">
    <location>
        <begin position="374"/>
        <end position="394"/>
    </location>
</feature>
<sequence>MKNYKAKMQAHPQYAKVLHWGKLISITGLAQVLVQAVGFISGILVIRLLPVEEYALYTLANTMLGTMTVLADGGISSGVMAQGGKVWQDKEKLGAVLATGLDLRKKFAIVSLLVSIPILLYLLLDHGASWLTATLIVISLIPAFFAALSDSLLQIVPKLHQNIGPLQRNQVEVGVGRLALTGLTIFIFPFTFVALLASGLPRIYGNIQLKKITAPFVISATKPDPVIRKEILAIVKRILPSAIYYCLSGQITIWLISIFGDTAAIAQLGALGRFLMLFVLLGVLIDTLFVPRFARMPNNKKKIINSFLKINLFLFFICIVFGLIFIVLKDQLLWILGPDYANLSKEFVLMMISGCMAFTSSAINKILSSRGIVIPALLFIISAIGVQLITAFFVPLGEVYGVILFSLYTTLVIYLIRIIYFFNYIKNVQFDKES</sequence>
<dbReference type="RefSeq" id="WP_275108904.1">
    <property type="nucleotide sequence ID" value="NZ_JAKJSC010000001.1"/>
</dbReference>
<evidence type="ECO:0000313" key="7">
    <source>
        <dbReference type="EMBL" id="MDE5417562.1"/>
    </source>
</evidence>